<gene>
    <name evidence="1" type="primary">ORF127707</name>
    <name evidence="2" type="synonym">ORF127709</name>
</gene>
<sequence length="65" mass="7835">PSYKRDDTHVINMKTNFITKTALRWSPECKRKHGRPKMIWMRRGTETLVREQSRTVKNDMHLLLP</sequence>
<protein>
    <submittedName>
        <fullName evidence="1">Uncharacterized protein</fullName>
    </submittedName>
</protein>
<dbReference type="AlphaFoldDB" id="A0A0B7AP95"/>
<reference evidence="1" key="1">
    <citation type="submission" date="2014-12" db="EMBL/GenBank/DDBJ databases">
        <title>Insight into the proteome of Arion vulgaris.</title>
        <authorList>
            <person name="Aradska J."/>
            <person name="Bulat T."/>
            <person name="Smidak R."/>
            <person name="Sarate P."/>
            <person name="Gangsoo J."/>
            <person name="Sialana F."/>
            <person name="Bilban M."/>
            <person name="Lubec G."/>
        </authorList>
    </citation>
    <scope>NUCLEOTIDE SEQUENCE</scope>
    <source>
        <tissue evidence="1">Skin</tissue>
    </source>
</reference>
<evidence type="ECO:0000313" key="1">
    <source>
        <dbReference type="EMBL" id="CEK81740.1"/>
    </source>
</evidence>
<dbReference type="EMBL" id="HACG01034876">
    <property type="protein sequence ID" value="CEK81741.1"/>
    <property type="molecule type" value="Transcribed_RNA"/>
</dbReference>
<name>A0A0B7AP95_9EUPU</name>
<evidence type="ECO:0000313" key="2">
    <source>
        <dbReference type="EMBL" id="CEK81741.1"/>
    </source>
</evidence>
<dbReference type="EMBL" id="HACG01034875">
    <property type="protein sequence ID" value="CEK81740.1"/>
    <property type="molecule type" value="Transcribed_RNA"/>
</dbReference>
<organism evidence="1">
    <name type="scientific">Arion vulgaris</name>
    <dbReference type="NCBI Taxonomy" id="1028688"/>
    <lineage>
        <taxon>Eukaryota</taxon>
        <taxon>Metazoa</taxon>
        <taxon>Spiralia</taxon>
        <taxon>Lophotrochozoa</taxon>
        <taxon>Mollusca</taxon>
        <taxon>Gastropoda</taxon>
        <taxon>Heterobranchia</taxon>
        <taxon>Euthyneura</taxon>
        <taxon>Panpulmonata</taxon>
        <taxon>Eupulmonata</taxon>
        <taxon>Stylommatophora</taxon>
        <taxon>Helicina</taxon>
        <taxon>Arionoidea</taxon>
        <taxon>Arionidae</taxon>
        <taxon>Arion</taxon>
    </lineage>
</organism>
<feature type="non-terminal residue" evidence="1">
    <location>
        <position position="1"/>
    </location>
</feature>
<proteinExistence type="predicted"/>
<accession>A0A0B7AP95</accession>